<dbReference type="PANTHER" id="PTHR42939:SF3">
    <property type="entry name" value="ABC TRANSPORTER ATP-BINDING COMPONENT"/>
    <property type="match status" value="1"/>
</dbReference>
<dbReference type="PROSITE" id="PS50893">
    <property type="entry name" value="ABC_TRANSPORTER_2"/>
    <property type="match status" value="1"/>
</dbReference>
<sequence length="289" mass="33054">MISDDVLKIEKLKFSIGRGKKAFSLNDISFSVPRGCVTGLIGENGAGKTTLIRLLLDMYLPESGKIFLFGDELKRENVEIKEKIGFVINDNFFSPLYTAKKAGKFLAGIYKNWNQELYKKYLNDFKIPPSRLLTALSSGTMQKLQIAIALSHGAELLILDEPLNFLDPVSKKEFLDLLRNFMLDENHSILISSHQTNELEKICDEIVFISEGKKVFDSSLENINKNYGLLKIDEKTFKSFYSNDYIGYRKTDYAYEVLVSDKGNQKFTGMVCEDASLEDIMYFYTRRKI</sequence>
<evidence type="ECO:0000313" key="5">
    <source>
        <dbReference type="EMBL" id="EMB33499.1"/>
    </source>
</evidence>
<feature type="domain" description="ABC transporter" evidence="4">
    <location>
        <begin position="7"/>
        <end position="236"/>
    </location>
</feature>
<protein>
    <recommendedName>
        <fullName evidence="4">ABC transporter domain-containing protein</fullName>
    </recommendedName>
</protein>
<dbReference type="SMART" id="SM00382">
    <property type="entry name" value="AAA"/>
    <property type="match status" value="1"/>
</dbReference>
<reference evidence="5" key="1">
    <citation type="submission" date="2012-01" db="EMBL/GenBank/DDBJ databases">
        <title>The Genome Sequence of Treponema denticola H-22.</title>
        <authorList>
            <consortium name="The Broad Institute Genome Sequencing Platform"/>
            <person name="Earl A."/>
            <person name="Ward D."/>
            <person name="Feldgarden M."/>
            <person name="Gevers D."/>
            <person name="Blanton J.M."/>
            <person name="Fenno C.J."/>
            <person name="Baranova O.V."/>
            <person name="Mathney J."/>
            <person name="Dewhirst F.E."/>
            <person name="Izard J."/>
            <person name="Young S.K."/>
            <person name="Zeng Q."/>
            <person name="Gargeya S."/>
            <person name="Fitzgerald M."/>
            <person name="Haas B."/>
            <person name="Abouelleil A."/>
            <person name="Alvarado L."/>
            <person name="Arachchi H.M."/>
            <person name="Berlin A."/>
            <person name="Chapman S.B."/>
            <person name="Gearin G."/>
            <person name="Goldberg J."/>
            <person name="Griggs A."/>
            <person name="Gujja S."/>
            <person name="Hansen M."/>
            <person name="Heiman D."/>
            <person name="Howarth C."/>
            <person name="Larimer J."/>
            <person name="Lui A."/>
            <person name="MacDonald P.J.P."/>
            <person name="McCowen C."/>
            <person name="Montmayeur A."/>
            <person name="Murphy C."/>
            <person name="Neiman D."/>
            <person name="Pearson M."/>
            <person name="Priest M."/>
            <person name="Roberts A."/>
            <person name="Saif S."/>
            <person name="Shea T."/>
            <person name="Sisk P."/>
            <person name="Stolte C."/>
            <person name="Sykes S."/>
            <person name="Wortman J."/>
            <person name="Nusbaum C."/>
            <person name="Birren B."/>
        </authorList>
    </citation>
    <scope>NUCLEOTIDE SEQUENCE [LARGE SCALE GENOMIC DNA]</scope>
    <source>
        <strain evidence="5">H-22</strain>
    </source>
</reference>
<dbReference type="AlphaFoldDB" id="A0A0E2E4I0"/>
<dbReference type="HOGENOM" id="CLU_000604_1_2_12"/>
<dbReference type="RefSeq" id="WP_002684379.1">
    <property type="nucleotide sequence ID" value="NZ_CM001795.1"/>
</dbReference>
<dbReference type="GO" id="GO:0005524">
    <property type="term" value="F:ATP binding"/>
    <property type="evidence" value="ECO:0007669"/>
    <property type="project" value="UniProtKB-KW"/>
</dbReference>
<dbReference type="Gene3D" id="3.40.50.300">
    <property type="entry name" value="P-loop containing nucleotide triphosphate hydrolases"/>
    <property type="match status" value="1"/>
</dbReference>
<evidence type="ECO:0000256" key="1">
    <source>
        <dbReference type="ARBA" id="ARBA00022448"/>
    </source>
</evidence>
<dbReference type="Pfam" id="PF00005">
    <property type="entry name" value="ABC_tran"/>
    <property type="match status" value="1"/>
</dbReference>
<dbReference type="InterPro" id="IPR003593">
    <property type="entry name" value="AAA+_ATPase"/>
</dbReference>
<dbReference type="InterPro" id="IPR003439">
    <property type="entry name" value="ABC_transporter-like_ATP-bd"/>
</dbReference>
<dbReference type="SUPFAM" id="SSF52540">
    <property type="entry name" value="P-loop containing nucleoside triphosphate hydrolases"/>
    <property type="match status" value="1"/>
</dbReference>
<comment type="caution">
    <text evidence="5">The sequence shown here is derived from an EMBL/GenBank/DDBJ whole genome shotgun (WGS) entry which is preliminary data.</text>
</comment>
<keyword evidence="1" id="KW-0813">Transport</keyword>
<keyword evidence="2" id="KW-0547">Nucleotide-binding</keyword>
<accession>A0A0E2E4I0</accession>
<evidence type="ECO:0000256" key="3">
    <source>
        <dbReference type="ARBA" id="ARBA00022840"/>
    </source>
</evidence>
<dbReference type="EMBL" id="AGDV01000011">
    <property type="protein sequence ID" value="EMB33499.1"/>
    <property type="molecule type" value="Genomic_DNA"/>
</dbReference>
<proteinExistence type="predicted"/>
<dbReference type="PANTHER" id="PTHR42939">
    <property type="entry name" value="ABC TRANSPORTER ATP-BINDING PROTEIN ALBC-RELATED"/>
    <property type="match status" value="1"/>
</dbReference>
<dbReference type="InterPro" id="IPR051782">
    <property type="entry name" value="ABC_Transporter_VariousFunc"/>
</dbReference>
<keyword evidence="3" id="KW-0067">ATP-binding</keyword>
<gene>
    <name evidence="5" type="ORF">HMPREF9726_01313</name>
</gene>
<dbReference type="InterPro" id="IPR027417">
    <property type="entry name" value="P-loop_NTPase"/>
</dbReference>
<dbReference type="PATRIC" id="fig|999432.5.peg.1366"/>
<dbReference type="GO" id="GO:0016887">
    <property type="term" value="F:ATP hydrolysis activity"/>
    <property type="evidence" value="ECO:0007669"/>
    <property type="project" value="InterPro"/>
</dbReference>
<dbReference type="Proteomes" id="UP000011705">
    <property type="component" value="Chromosome"/>
</dbReference>
<name>A0A0E2E4I0_TREDN</name>
<evidence type="ECO:0000256" key="2">
    <source>
        <dbReference type="ARBA" id="ARBA00022741"/>
    </source>
</evidence>
<dbReference type="CDD" id="cd03230">
    <property type="entry name" value="ABC_DR_subfamily_A"/>
    <property type="match status" value="1"/>
</dbReference>
<organism evidence="5">
    <name type="scientific">Treponema denticola H-22</name>
    <dbReference type="NCBI Taxonomy" id="999432"/>
    <lineage>
        <taxon>Bacteria</taxon>
        <taxon>Pseudomonadati</taxon>
        <taxon>Spirochaetota</taxon>
        <taxon>Spirochaetia</taxon>
        <taxon>Spirochaetales</taxon>
        <taxon>Treponemataceae</taxon>
        <taxon>Treponema</taxon>
    </lineage>
</organism>
<evidence type="ECO:0000259" key="4">
    <source>
        <dbReference type="PROSITE" id="PS50893"/>
    </source>
</evidence>